<keyword evidence="3" id="KW-1185">Reference proteome</keyword>
<protein>
    <submittedName>
        <fullName evidence="2">Uncharacterized protein</fullName>
    </submittedName>
</protein>
<evidence type="ECO:0000313" key="2">
    <source>
        <dbReference type="EMBL" id="KAG5666144.1"/>
    </source>
</evidence>
<comment type="caution">
    <text evidence="2">The sequence shown here is derived from an EMBL/GenBank/DDBJ whole genome shotgun (WGS) entry which is preliminary data.</text>
</comment>
<dbReference type="EMBL" id="JADBJN010000069">
    <property type="protein sequence ID" value="KAG5666144.1"/>
    <property type="molecule type" value="Genomic_DNA"/>
</dbReference>
<organism evidence="2 3">
    <name type="scientific">Polypedilum vanderplanki</name>
    <name type="common">Sleeping chironomid midge</name>
    <dbReference type="NCBI Taxonomy" id="319348"/>
    <lineage>
        <taxon>Eukaryota</taxon>
        <taxon>Metazoa</taxon>
        <taxon>Ecdysozoa</taxon>
        <taxon>Arthropoda</taxon>
        <taxon>Hexapoda</taxon>
        <taxon>Insecta</taxon>
        <taxon>Pterygota</taxon>
        <taxon>Neoptera</taxon>
        <taxon>Endopterygota</taxon>
        <taxon>Diptera</taxon>
        <taxon>Nematocera</taxon>
        <taxon>Chironomoidea</taxon>
        <taxon>Chironomidae</taxon>
        <taxon>Chironominae</taxon>
        <taxon>Polypedilum</taxon>
        <taxon>Polypedilum</taxon>
    </lineage>
</organism>
<reference evidence="2" key="1">
    <citation type="submission" date="2021-03" db="EMBL/GenBank/DDBJ databases">
        <title>Chromosome level genome of the anhydrobiotic midge Polypedilum vanderplanki.</title>
        <authorList>
            <person name="Yoshida Y."/>
            <person name="Kikawada T."/>
            <person name="Gusev O."/>
        </authorList>
    </citation>
    <scope>NUCLEOTIDE SEQUENCE</scope>
    <source>
        <strain evidence="2">NIAS01</strain>
        <tissue evidence="2">Whole body or cell culture</tissue>
    </source>
</reference>
<evidence type="ECO:0000313" key="3">
    <source>
        <dbReference type="Proteomes" id="UP001107558"/>
    </source>
</evidence>
<feature type="region of interest" description="Disordered" evidence="1">
    <location>
        <begin position="1"/>
        <end position="29"/>
    </location>
</feature>
<accession>A0A9J6B971</accession>
<dbReference type="Proteomes" id="UP001107558">
    <property type="component" value="Unassembled WGS sequence"/>
</dbReference>
<feature type="compositionally biased region" description="Polar residues" evidence="1">
    <location>
        <begin position="1"/>
        <end position="20"/>
    </location>
</feature>
<feature type="non-terminal residue" evidence="2">
    <location>
        <position position="262"/>
    </location>
</feature>
<name>A0A9J6B971_POLVA</name>
<evidence type="ECO:0000256" key="1">
    <source>
        <dbReference type="SAM" id="MobiDB-lite"/>
    </source>
</evidence>
<dbReference type="AlphaFoldDB" id="A0A9J6B971"/>
<sequence length="262" mass="27703">MNQQINTIQSVTESSTTQPATKISTTQTITDTTATPQITETSTVTQTDATTISSSVSSSVQTTACSYFAIAYNNEESIDGISGGLGVDSKNCYVGITKINGTILPGNLQTKDSIGYGFSYTYNGQFETLVKSSVSYLVPSPGCSCYFIPSTDPLPDNSILVSLNDAPNQLGVGSSIHHDNQYNLTSAVIGRIENGILYYYNGFDGNEVNVTNYNKLICSSNNIPITTISPSGSTNSTSTSSDPATQLATLNAKIDALETQLV</sequence>
<gene>
    <name evidence="2" type="ORF">PVAND_017596</name>
</gene>
<proteinExistence type="predicted"/>